<dbReference type="GO" id="GO:0000287">
    <property type="term" value="F:magnesium ion binding"/>
    <property type="evidence" value="ECO:0007669"/>
    <property type="project" value="InterPro"/>
</dbReference>
<keyword evidence="5 8" id="KW-0378">Hydrolase</keyword>
<keyword evidence="2 8" id="KW-0963">Cytoplasm</keyword>
<evidence type="ECO:0000256" key="7">
    <source>
        <dbReference type="ARBA" id="ARBA00023134"/>
    </source>
</evidence>
<keyword evidence="4 8" id="KW-0547">Nucleotide-binding</keyword>
<dbReference type="NCBIfam" id="TIGR02729">
    <property type="entry name" value="Obg_CgtA"/>
    <property type="match status" value="1"/>
</dbReference>
<dbReference type="Pfam" id="PF01018">
    <property type="entry name" value="GTP1_OBG"/>
    <property type="match status" value="1"/>
</dbReference>
<dbReference type="InterPro" id="IPR006073">
    <property type="entry name" value="GTP-bd"/>
</dbReference>
<dbReference type="AlphaFoldDB" id="A0A3E2BQI1"/>
<evidence type="ECO:0000313" key="11">
    <source>
        <dbReference type="EMBL" id="RFT16978.1"/>
    </source>
</evidence>
<evidence type="ECO:0000256" key="5">
    <source>
        <dbReference type="ARBA" id="ARBA00022801"/>
    </source>
</evidence>
<dbReference type="Pfam" id="PF01926">
    <property type="entry name" value="MMR_HSR1"/>
    <property type="match status" value="1"/>
</dbReference>
<dbReference type="PANTHER" id="PTHR11702:SF31">
    <property type="entry name" value="MITOCHONDRIAL RIBOSOME-ASSOCIATED GTPASE 2"/>
    <property type="match status" value="1"/>
</dbReference>
<comment type="function">
    <text evidence="8">An essential GTPase which binds GTP, GDP and possibly (p)ppGpp with moderate affinity, with high nucleotide exchange rates and a fairly low GTP hydrolysis rate. Plays a role in control of the cell cycle, stress response, ribosome biogenesis and in those bacteria that undergo differentiation, in morphogenesis control.</text>
</comment>
<dbReference type="GO" id="GO:0042254">
    <property type="term" value="P:ribosome biogenesis"/>
    <property type="evidence" value="ECO:0007669"/>
    <property type="project" value="UniProtKB-UniRule"/>
</dbReference>
<dbReference type="InterPro" id="IPR027417">
    <property type="entry name" value="P-loop_NTPase"/>
</dbReference>
<dbReference type="HAMAP" id="MF_01454">
    <property type="entry name" value="GTPase_Obg"/>
    <property type="match status" value="1"/>
</dbReference>
<feature type="binding site" evidence="8">
    <location>
        <begin position="282"/>
        <end position="285"/>
    </location>
    <ligand>
        <name>GTP</name>
        <dbReference type="ChEBI" id="CHEBI:37565"/>
    </ligand>
</feature>
<evidence type="ECO:0000256" key="1">
    <source>
        <dbReference type="ARBA" id="ARBA00007699"/>
    </source>
</evidence>
<dbReference type="InterPro" id="IPR045086">
    <property type="entry name" value="OBG_GTPase"/>
</dbReference>
<keyword evidence="3 8" id="KW-0479">Metal-binding</keyword>
<dbReference type="PROSITE" id="PS51883">
    <property type="entry name" value="OBG"/>
    <property type="match status" value="1"/>
</dbReference>
<dbReference type="SUPFAM" id="SSF52540">
    <property type="entry name" value="P-loop containing nucleoside triphosphate hydrolases"/>
    <property type="match status" value="1"/>
</dbReference>
<dbReference type="Gene3D" id="3.40.50.300">
    <property type="entry name" value="P-loop containing nucleotide triphosphate hydrolases"/>
    <property type="match status" value="1"/>
</dbReference>
<feature type="binding site" evidence="8">
    <location>
        <begin position="312"/>
        <end position="314"/>
    </location>
    <ligand>
        <name>GTP</name>
        <dbReference type="ChEBI" id="CHEBI:37565"/>
    </ligand>
</feature>
<feature type="domain" description="Obg" evidence="10">
    <location>
        <begin position="1"/>
        <end position="158"/>
    </location>
</feature>
<comment type="subunit">
    <text evidence="8">Monomer.</text>
</comment>
<evidence type="ECO:0000313" key="12">
    <source>
        <dbReference type="Proteomes" id="UP000257323"/>
    </source>
</evidence>
<evidence type="ECO:0000256" key="6">
    <source>
        <dbReference type="ARBA" id="ARBA00022842"/>
    </source>
</evidence>
<evidence type="ECO:0000256" key="3">
    <source>
        <dbReference type="ARBA" id="ARBA00022723"/>
    </source>
</evidence>
<dbReference type="CDD" id="cd01898">
    <property type="entry name" value="Obg"/>
    <property type="match status" value="1"/>
</dbReference>
<dbReference type="NCBIfam" id="NF008956">
    <property type="entry name" value="PRK12299.1"/>
    <property type="match status" value="1"/>
</dbReference>
<comment type="similarity">
    <text evidence="1 8">Belongs to the TRAFAC class OBG-HflX-like GTPase superfamily. OBG GTPase family.</text>
</comment>
<feature type="binding site" evidence="8">
    <location>
        <begin position="190"/>
        <end position="194"/>
    </location>
    <ligand>
        <name>GTP</name>
        <dbReference type="ChEBI" id="CHEBI:37565"/>
    </ligand>
</feature>
<dbReference type="PROSITE" id="PS00905">
    <property type="entry name" value="GTP1_OBG"/>
    <property type="match status" value="1"/>
</dbReference>
<evidence type="ECO:0000256" key="8">
    <source>
        <dbReference type="HAMAP-Rule" id="MF_01454"/>
    </source>
</evidence>
<feature type="binding site" evidence="8">
    <location>
        <begin position="212"/>
        <end position="215"/>
    </location>
    <ligand>
        <name>GTP</name>
        <dbReference type="ChEBI" id="CHEBI:37565"/>
    </ligand>
</feature>
<comment type="cofactor">
    <cofactor evidence="8">
        <name>Mg(2+)</name>
        <dbReference type="ChEBI" id="CHEBI:18420"/>
    </cofactor>
</comment>
<reference evidence="11 12" key="1">
    <citation type="submission" date="2018-08" db="EMBL/GenBank/DDBJ databases">
        <title>Genome analysis of the thermophilic bacterium of the candidate phylum Aminicenantes from deep subsurface aquifer revealed its physiology and ecological role.</title>
        <authorList>
            <person name="Kadnikov V.V."/>
            <person name="Mardanov A.V."/>
            <person name="Beletsky A.V."/>
            <person name="Karnachuk O.V."/>
            <person name="Ravin N.V."/>
        </authorList>
    </citation>
    <scope>NUCLEOTIDE SEQUENCE [LARGE SCALE GENOMIC DNA]</scope>
    <source>
        <strain evidence="11">BY38</strain>
    </source>
</reference>
<dbReference type="InterPro" id="IPR005225">
    <property type="entry name" value="Small_GTP-bd"/>
</dbReference>
<evidence type="ECO:0000259" key="10">
    <source>
        <dbReference type="PROSITE" id="PS51883"/>
    </source>
</evidence>
<dbReference type="Gene3D" id="2.70.210.12">
    <property type="entry name" value="GTP1/OBG domain"/>
    <property type="match status" value="1"/>
</dbReference>
<dbReference type="NCBIfam" id="NF008955">
    <property type="entry name" value="PRK12297.1"/>
    <property type="match status" value="1"/>
</dbReference>
<dbReference type="NCBIfam" id="TIGR00231">
    <property type="entry name" value="small_GTP"/>
    <property type="match status" value="1"/>
</dbReference>
<sequence length="344" mass="37166">MFVDQVRVILIAGKGGDGCVSFRREYRVPKGGPDGGRGGDGGNIYLVSDPNLNSLSYFRYHPINKAKKGAPGQGSNKQGKRGRDLYLKVPVGTMVRDAATGQVLHDFLKPGEVYLAARGGRGGRGNASFATPTHQVPREFEKGRPGEEKELILELKLIADVGLVGFPNTGKSTLISKISAARPEIADYPFTTLTPNLGVVDLDEERSFVVADIPGLIEGAHLGHGLGIQFLRHIERTRILVHLIDVSPLSGRDPVKDYRVIQAELKAFNPELVSRKQVIVANKIDLLGEDRKRLLATKRLAAREKKPFLAISALTGEGLKELVSLLAKLLAEMKNGSGQGGAVE</sequence>
<dbReference type="EC" id="3.6.5.-" evidence="8"/>
<accession>A0A3E2BQI1</accession>
<dbReference type="PANTHER" id="PTHR11702">
    <property type="entry name" value="DEVELOPMENTALLY REGULATED GTP-BINDING PROTEIN-RELATED"/>
    <property type="match status" value="1"/>
</dbReference>
<feature type="binding site" evidence="8">
    <location>
        <position position="192"/>
    </location>
    <ligand>
        <name>Mg(2+)</name>
        <dbReference type="ChEBI" id="CHEBI:18420"/>
    </ligand>
</feature>
<protein>
    <recommendedName>
        <fullName evidence="8">GTPase Obg</fullName>
        <ecNumber evidence="8">3.6.5.-</ecNumber>
    </recommendedName>
    <alternativeName>
        <fullName evidence="8">GTP-binding protein Obg</fullName>
    </alternativeName>
</protein>
<dbReference type="PRINTS" id="PR00326">
    <property type="entry name" value="GTP1OBG"/>
</dbReference>
<dbReference type="EMBL" id="QUAH01000001">
    <property type="protein sequence ID" value="RFT16978.1"/>
    <property type="molecule type" value="Genomic_DNA"/>
</dbReference>
<comment type="subcellular location">
    <subcellularLocation>
        <location evidence="8">Cytoplasm</location>
    </subcellularLocation>
</comment>
<feature type="binding site" evidence="8">
    <location>
        <begin position="165"/>
        <end position="172"/>
    </location>
    <ligand>
        <name>GTP</name>
        <dbReference type="ChEBI" id="CHEBI:37565"/>
    </ligand>
</feature>
<feature type="binding site" evidence="8">
    <location>
        <position position="172"/>
    </location>
    <ligand>
        <name>Mg(2+)</name>
        <dbReference type="ChEBI" id="CHEBI:18420"/>
    </ligand>
</feature>
<keyword evidence="7 8" id="KW-0342">GTP-binding</keyword>
<name>A0A3E2BQI1_9BACT</name>
<organism evidence="11 12">
    <name type="scientific">Candidatus Saccharicenans subterraneus</name>
    <dbReference type="NCBI Taxonomy" id="2508984"/>
    <lineage>
        <taxon>Bacteria</taxon>
        <taxon>Candidatus Aminicenantota</taxon>
        <taxon>Candidatus Aminicenantia</taxon>
        <taxon>Candidatus Aminicenantales</taxon>
        <taxon>Candidatus Saccharicenantaceae</taxon>
        <taxon>Candidatus Saccharicenans</taxon>
    </lineage>
</organism>
<evidence type="ECO:0000259" key="9">
    <source>
        <dbReference type="PROSITE" id="PS51710"/>
    </source>
</evidence>
<feature type="domain" description="OBG-type G" evidence="9">
    <location>
        <begin position="159"/>
        <end position="331"/>
    </location>
</feature>
<dbReference type="InterPro" id="IPR031167">
    <property type="entry name" value="G_OBG"/>
</dbReference>
<dbReference type="GO" id="GO:0003924">
    <property type="term" value="F:GTPase activity"/>
    <property type="evidence" value="ECO:0007669"/>
    <property type="project" value="UniProtKB-UniRule"/>
</dbReference>
<dbReference type="Proteomes" id="UP000257323">
    <property type="component" value="Unassembled WGS sequence"/>
</dbReference>
<dbReference type="SUPFAM" id="SSF82051">
    <property type="entry name" value="Obg GTP-binding protein N-terminal domain"/>
    <property type="match status" value="1"/>
</dbReference>
<dbReference type="NCBIfam" id="NF008954">
    <property type="entry name" value="PRK12296.1"/>
    <property type="match status" value="1"/>
</dbReference>
<dbReference type="PROSITE" id="PS51710">
    <property type="entry name" value="G_OBG"/>
    <property type="match status" value="1"/>
</dbReference>
<keyword evidence="6 8" id="KW-0460">Magnesium</keyword>
<evidence type="ECO:0000256" key="2">
    <source>
        <dbReference type="ARBA" id="ARBA00022490"/>
    </source>
</evidence>
<gene>
    <name evidence="8" type="primary">obg</name>
    <name evidence="11" type="ORF">OP8BY_0920</name>
</gene>
<comment type="caution">
    <text evidence="11">The sequence shown here is derived from an EMBL/GenBank/DDBJ whole genome shotgun (WGS) entry which is preliminary data.</text>
</comment>
<dbReference type="InterPro" id="IPR036726">
    <property type="entry name" value="GTP1_OBG_dom_sf"/>
</dbReference>
<dbReference type="InterPro" id="IPR006074">
    <property type="entry name" value="GTP1-OBG_CS"/>
</dbReference>
<dbReference type="InterPro" id="IPR006169">
    <property type="entry name" value="GTP1_OBG_dom"/>
</dbReference>
<dbReference type="InterPro" id="IPR014100">
    <property type="entry name" value="GTP-bd_Obg/CgtA"/>
</dbReference>
<dbReference type="PIRSF" id="PIRSF002401">
    <property type="entry name" value="GTP_bd_Obg/CgtA"/>
    <property type="match status" value="1"/>
</dbReference>
<dbReference type="GO" id="GO:0005525">
    <property type="term" value="F:GTP binding"/>
    <property type="evidence" value="ECO:0007669"/>
    <property type="project" value="UniProtKB-UniRule"/>
</dbReference>
<dbReference type="GO" id="GO:0005737">
    <property type="term" value="C:cytoplasm"/>
    <property type="evidence" value="ECO:0007669"/>
    <property type="project" value="UniProtKB-SubCell"/>
</dbReference>
<evidence type="ECO:0000256" key="4">
    <source>
        <dbReference type="ARBA" id="ARBA00022741"/>
    </source>
</evidence>
<dbReference type="FunFam" id="2.70.210.12:FF:000001">
    <property type="entry name" value="GTPase Obg"/>
    <property type="match status" value="1"/>
</dbReference>
<proteinExistence type="inferred from homology"/>